<evidence type="ECO:0000259" key="5">
    <source>
        <dbReference type="Pfam" id="PF07732"/>
    </source>
</evidence>
<dbReference type="PANTHER" id="PTHR11709:SF145">
    <property type="entry name" value="LCC1"/>
    <property type="match status" value="1"/>
</dbReference>
<feature type="domain" description="Plastocyanin-like" evidence="5">
    <location>
        <begin position="85"/>
        <end position="199"/>
    </location>
</feature>
<comment type="caution">
    <text evidence="6">The sequence shown here is derived from an EMBL/GenBank/DDBJ whole genome shotgun (WGS) entry which is preliminary data.</text>
</comment>
<dbReference type="CDD" id="cd13854">
    <property type="entry name" value="CuRO_1_MaLCC_like"/>
    <property type="match status" value="1"/>
</dbReference>
<name>A0ABQ0CXG4_9HYPO</name>
<dbReference type="Pfam" id="PF07731">
    <property type="entry name" value="Cu-oxidase_2"/>
    <property type="match status" value="1"/>
</dbReference>
<feature type="domain" description="Plastocyanin-like" evidence="4">
    <location>
        <begin position="462"/>
        <end position="538"/>
    </location>
</feature>
<evidence type="ECO:0000259" key="3">
    <source>
        <dbReference type="Pfam" id="PF00394"/>
    </source>
</evidence>
<organism evidence="6 7">
    <name type="scientific">Epichloe bromicola</name>
    <dbReference type="NCBI Taxonomy" id="79588"/>
    <lineage>
        <taxon>Eukaryota</taxon>
        <taxon>Fungi</taxon>
        <taxon>Dikarya</taxon>
        <taxon>Ascomycota</taxon>
        <taxon>Pezizomycotina</taxon>
        <taxon>Sordariomycetes</taxon>
        <taxon>Hypocreomycetidae</taxon>
        <taxon>Hypocreales</taxon>
        <taxon>Clavicipitaceae</taxon>
        <taxon>Epichloe</taxon>
    </lineage>
</organism>
<comment type="similarity">
    <text evidence="1">Belongs to the multicopper oxidase family.</text>
</comment>
<dbReference type="CDD" id="cd13880">
    <property type="entry name" value="CuRO_2_MaLCC_like"/>
    <property type="match status" value="1"/>
</dbReference>
<dbReference type="PANTHER" id="PTHR11709">
    <property type="entry name" value="MULTI-COPPER OXIDASE"/>
    <property type="match status" value="1"/>
</dbReference>
<dbReference type="InterPro" id="IPR011706">
    <property type="entry name" value="Cu-oxidase_C"/>
</dbReference>
<dbReference type="InterPro" id="IPR011707">
    <property type="entry name" value="Cu-oxidase-like_N"/>
</dbReference>
<feature type="domain" description="Plastocyanin-like" evidence="3">
    <location>
        <begin position="210"/>
        <end position="365"/>
    </location>
</feature>
<dbReference type="InterPro" id="IPR045087">
    <property type="entry name" value="Cu-oxidase_fam"/>
</dbReference>
<keyword evidence="2" id="KW-0186">Copper</keyword>
<dbReference type="Pfam" id="PF07732">
    <property type="entry name" value="Cu-oxidase_3"/>
    <property type="match status" value="1"/>
</dbReference>
<reference evidence="7" key="1">
    <citation type="submission" date="2024-06" db="EMBL/GenBank/DDBJ databases">
        <title>Draft Genome Sequences of Epichloe bromicola Strains Isolated from Elymus ciliaris.</title>
        <authorList>
            <consortium name="Epichloe bromicola genome sequencing consortium"/>
            <person name="Miura A."/>
            <person name="Imano S."/>
            <person name="Ashida A."/>
            <person name="Sato I."/>
            <person name="Chiba S."/>
            <person name="Tanaka A."/>
            <person name="Camagna M."/>
            <person name="Takemoto D."/>
        </authorList>
    </citation>
    <scope>NUCLEOTIDE SEQUENCE [LARGE SCALE GENOMIC DNA]</scope>
    <source>
        <strain evidence="7">DP</strain>
    </source>
</reference>
<dbReference type="Gene3D" id="2.60.40.420">
    <property type="entry name" value="Cupredoxins - blue copper proteins"/>
    <property type="match status" value="3"/>
</dbReference>
<dbReference type="EMBL" id="BAAFGZ010000366">
    <property type="protein sequence ID" value="GAB0138149.1"/>
    <property type="molecule type" value="Genomic_DNA"/>
</dbReference>
<evidence type="ECO:0000256" key="2">
    <source>
        <dbReference type="ARBA" id="ARBA00023008"/>
    </source>
</evidence>
<gene>
    <name evidence="6" type="primary">g6393</name>
    <name evidence="6" type="ORF">EsDP_00006393</name>
</gene>
<accession>A0ABQ0CXG4</accession>
<sequence>MGSSLSNGRTVTYSSTNLGGTLTQSRTNGKSLWGGTLLAPVLPLFLDNNPLPNGSPWSLLNSTTDYYDHYPRTGVIRPYDFTISRGLIAPDGYQREVLLVNGAFPGPLVEANWGDTIQVTVHNNITSTGEGATMHWHGFLHRGKPWEDGVPGMTQCPIAPGRSYTYSFEAELYGTSWYHSHYSAQYVGGIVGPMVIYGPRVKPYDIDVGPIMLSDWYHREYFTLVEETMKPNSRPFKSDTNLINGKANFDCSKLPPEDKTPCQSNAGIAKFRFKRGKTHRLRLINSGGGALQRFSIDEHTMTVIANDFVSVKPYDTTVVTLGVGQRTDVLVKADGDGDAYWMRSNISEACSLANDLLAHASIHYDDADDSKEPQSRAWDIPDPKTCANDDLALTKPFMERRPIEPDLTYDMEVKVFKNESNITLWSLDGVAFRGNYNSPTLLLSALGNLTFEKQWNVKNTGAAKSNERQNEHRQTADTYMTRHPVHLHGFNMYVLHEGPGQWDGTITNRDNPQRRDVVQVRKNGHLVIQFDAASNPGMSHPGVPVLPDGARGQMTDVTKCRRLAIPLPYSLALFRGVSRTISH</sequence>
<dbReference type="Pfam" id="PF00394">
    <property type="entry name" value="Cu-oxidase"/>
    <property type="match status" value="1"/>
</dbReference>
<keyword evidence="7" id="KW-1185">Reference proteome</keyword>
<evidence type="ECO:0000259" key="4">
    <source>
        <dbReference type="Pfam" id="PF07731"/>
    </source>
</evidence>
<dbReference type="InterPro" id="IPR001117">
    <property type="entry name" value="Cu-oxidase_2nd"/>
</dbReference>
<protein>
    <recommendedName>
        <fullName evidence="8">Laccase</fullName>
    </recommendedName>
</protein>
<evidence type="ECO:0000313" key="7">
    <source>
        <dbReference type="Proteomes" id="UP001562357"/>
    </source>
</evidence>
<proteinExistence type="inferred from homology"/>
<evidence type="ECO:0008006" key="8">
    <source>
        <dbReference type="Google" id="ProtNLM"/>
    </source>
</evidence>
<dbReference type="Proteomes" id="UP001562357">
    <property type="component" value="Unassembled WGS sequence"/>
</dbReference>
<dbReference type="InterPro" id="IPR008972">
    <property type="entry name" value="Cupredoxin"/>
</dbReference>
<evidence type="ECO:0000313" key="6">
    <source>
        <dbReference type="EMBL" id="GAB0138149.1"/>
    </source>
</evidence>
<dbReference type="SUPFAM" id="SSF49503">
    <property type="entry name" value="Cupredoxins"/>
    <property type="match status" value="3"/>
</dbReference>
<evidence type="ECO:0000256" key="1">
    <source>
        <dbReference type="ARBA" id="ARBA00010609"/>
    </source>
</evidence>